<organism evidence="3 4">
    <name type="scientific">Methanosarcina siciliae T4/M</name>
    <dbReference type="NCBI Taxonomy" id="1434120"/>
    <lineage>
        <taxon>Archaea</taxon>
        <taxon>Methanobacteriati</taxon>
        <taxon>Methanobacteriota</taxon>
        <taxon>Stenosarchaea group</taxon>
        <taxon>Methanomicrobia</taxon>
        <taxon>Methanosarcinales</taxon>
        <taxon>Methanosarcinaceae</taxon>
        <taxon>Methanosarcina</taxon>
    </lineage>
</organism>
<dbReference type="KEGG" id="msw:MSSIT_1034"/>
<feature type="domain" description="PEF-CTERM protein sorting" evidence="2">
    <location>
        <begin position="173"/>
        <end position="197"/>
    </location>
</feature>
<proteinExistence type="predicted"/>
<dbReference type="PROSITE" id="PS51257">
    <property type="entry name" value="PROKAR_LIPOPROTEIN"/>
    <property type="match status" value="1"/>
</dbReference>
<keyword evidence="4" id="KW-1185">Reference proteome</keyword>
<protein>
    <recommendedName>
        <fullName evidence="2">PEF-CTERM protein sorting domain-containing protein</fullName>
    </recommendedName>
</protein>
<dbReference type="RefSeq" id="WP_048170677.1">
    <property type="nucleotide sequence ID" value="NZ_CP009506.1"/>
</dbReference>
<dbReference type="PATRIC" id="fig|1434120.4.peg.1313"/>
<evidence type="ECO:0000313" key="3">
    <source>
        <dbReference type="EMBL" id="AKB27753.1"/>
    </source>
</evidence>
<dbReference type="Pfam" id="PF26596">
    <property type="entry name" value="PEF-CTERM_ARCH"/>
    <property type="match status" value="1"/>
</dbReference>
<dbReference type="InterPro" id="IPR017474">
    <property type="entry name" value="PEF_CTERM_C"/>
</dbReference>
<accession>A0A0E3P579</accession>
<evidence type="ECO:0000256" key="1">
    <source>
        <dbReference type="SAM" id="Phobius"/>
    </source>
</evidence>
<keyword evidence="1" id="KW-0472">Membrane</keyword>
<evidence type="ECO:0000313" key="4">
    <source>
        <dbReference type="Proteomes" id="UP000033111"/>
    </source>
</evidence>
<sequence length="200" mass="21774">MKKILSLLVGGLLIACMAGPAVAAVKDENLIGDPDGQIVLTELNKALTVPFNYEPYGDIILGGTKHKVTVTLTETSDGLEVTLPKEFYPSKLTANGDSASKEVYFYSDDDPWAWWYKYSNPNTENAYVKSTKAGAEGSLKIEVEGFVYSKCRCWCTHDAITIAEDTDPISTQIPEFPTVALPVAAVLGLVFIFGRKKEGL</sequence>
<dbReference type="Proteomes" id="UP000033111">
    <property type="component" value="Chromosome"/>
</dbReference>
<keyword evidence="1" id="KW-0812">Transmembrane</keyword>
<dbReference type="HOGENOM" id="CLU_138331_0_0_2"/>
<evidence type="ECO:0000259" key="2">
    <source>
        <dbReference type="Pfam" id="PF26596"/>
    </source>
</evidence>
<name>A0A0E3P579_9EURY</name>
<feature type="transmembrane region" description="Helical" evidence="1">
    <location>
        <begin position="176"/>
        <end position="194"/>
    </location>
</feature>
<dbReference type="GeneID" id="69042845"/>
<reference evidence="3 4" key="1">
    <citation type="submission" date="2014-07" db="EMBL/GenBank/DDBJ databases">
        <title>Methanogenic archaea and the global carbon cycle.</title>
        <authorList>
            <person name="Henriksen J.R."/>
            <person name="Luke J."/>
            <person name="Reinhart S."/>
            <person name="Benedict M.N."/>
            <person name="Youngblut N.D."/>
            <person name="Metcalf M.E."/>
            <person name="Whitaker R.J."/>
            <person name="Metcalf W.W."/>
        </authorList>
    </citation>
    <scope>NUCLEOTIDE SEQUENCE [LARGE SCALE GENOMIC DNA]</scope>
    <source>
        <strain evidence="3 4">T4/M</strain>
    </source>
</reference>
<gene>
    <name evidence="3" type="ORF">MSSIT_1034</name>
</gene>
<keyword evidence="1" id="KW-1133">Transmembrane helix</keyword>
<dbReference type="NCBIfam" id="TIGR03024">
    <property type="entry name" value="arch_PEF_CTERM"/>
    <property type="match status" value="1"/>
</dbReference>
<dbReference type="AlphaFoldDB" id="A0A0E3P579"/>
<dbReference type="EMBL" id="CP009506">
    <property type="protein sequence ID" value="AKB27753.1"/>
    <property type="molecule type" value="Genomic_DNA"/>
</dbReference>